<dbReference type="OrthoDB" id="786951at2759"/>
<dbReference type="GO" id="GO:0051726">
    <property type="term" value="P:regulation of cell cycle"/>
    <property type="evidence" value="ECO:0007669"/>
    <property type="project" value="InterPro"/>
</dbReference>
<dbReference type="AlphaFoldDB" id="A0A7R9KAZ0"/>
<dbReference type="Gene3D" id="3.30.160.20">
    <property type="match status" value="1"/>
</dbReference>
<keyword evidence="6" id="KW-1185">Reference proteome</keyword>
<evidence type="ECO:0000259" key="4">
    <source>
        <dbReference type="PROSITE" id="PS50174"/>
    </source>
</evidence>
<dbReference type="SMART" id="SM00443">
    <property type="entry name" value="G_patch"/>
    <property type="match status" value="1"/>
</dbReference>
<feature type="compositionally biased region" description="Basic and acidic residues" evidence="2">
    <location>
        <begin position="89"/>
        <end position="100"/>
    </location>
</feature>
<dbReference type="PANTHER" id="PTHR46528:SF1">
    <property type="entry name" value="PROTEIN SON"/>
    <property type="match status" value="1"/>
</dbReference>
<feature type="compositionally biased region" description="Pro residues" evidence="2">
    <location>
        <begin position="436"/>
        <end position="446"/>
    </location>
</feature>
<dbReference type="Proteomes" id="UP000759131">
    <property type="component" value="Unassembled WGS sequence"/>
</dbReference>
<organism evidence="5">
    <name type="scientific">Medioppia subpectinata</name>
    <dbReference type="NCBI Taxonomy" id="1979941"/>
    <lineage>
        <taxon>Eukaryota</taxon>
        <taxon>Metazoa</taxon>
        <taxon>Ecdysozoa</taxon>
        <taxon>Arthropoda</taxon>
        <taxon>Chelicerata</taxon>
        <taxon>Arachnida</taxon>
        <taxon>Acari</taxon>
        <taxon>Acariformes</taxon>
        <taxon>Sarcoptiformes</taxon>
        <taxon>Oribatida</taxon>
        <taxon>Brachypylina</taxon>
        <taxon>Oppioidea</taxon>
        <taxon>Oppiidae</taxon>
        <taxon>Medioppia</taxon>
    </lineage>
</organism>
<dbReference type="Pfam" id="PF00035">
    <property type="entry name" value="dsrm"/>
    <property type="match status" value="1"/>
</dbReference>
<feature type="region of interest" description="Disordered" evidence="2">
    <location>
        <begin position="220"/>
        <end position="291"/>
    </location>
</feature>
<feature type="domain" description="G-patch" evidence="4">
    <location>
        <begin position="610"/>
        <end position="656"/>
    </location>
</feature>
<sequence>MSDNLDPLLLEAISKSLFDDSKDNTDDSDGEDGEIVAEEGEIESGDDRKSKHKKSRHKSKHKSKCKVKSKTHKSKKSSKSSESAVKSDASVDRKDTESESKVMKLLLSEQLTSYAGIEFKDQQNDGSSEQKKKSSKHKSSKSGDESKRRHKKSSKRSSDYELQNDSYYPIKSSAEQEDYFYGSYYEGTESRPRHRSRDYSRPLSPLYETDWKYRSRSRSPIEYNKRSRRRSLSPNEDSRHRRDDRRSVTPFYKDSYKYKNKQNSRRSLSPSDRNRRDRRSMSRQSMEPIDKERLYEIARNNLIKMIEKGDLPKGTDVNKLNLRHLRELTTQKSVQQWTEFCRAISTLESVVGSDSDIDSDSDCESVATTADGNIFTIRHPFKLKERKDIQFSVRNFHQLPSRSAKELSIELREQFPVSSGNKHRLKELEWKEVPESMPPPPPPPPLKAKKPEPKASVSSTPQPVPPPDYSDDLQKAFTFIPPTTTPLNTTTDTTVSASPAVQSAADSTTNESEAKVDSVFSQSLMPIDIGSVMAQRLNAMRKLSDDPHNVVALKQMYQANQMMTEWAESKMVPGQFIGSTGANILTPEQLNGSYNAWTRKDQLKTAAPITGGVGMHLLLKMGWSPGQGLGKNNEGTLNPIALDIKMDKKGLVAEEEQVRNLPTQLMSGANKNSKDARIAANGGRNPVSILYEMCSKRKMGGPVYQQVSEEGPPHKKTFTFKVVMGGVEYQPSVSSANKKLAKALAASVCLQSLGLLPKDKT</sequence>
<name>A0A7R9KAZ0_9ACAR</name>
<evidence type="ECO:0000313" key="6">
    <source>
        <dbReference type="Proteomes" id="UP000759131"/>
    </source>
</evidence>
<dbReference type="SMART" id="SM00358">
    <property type="entry name" value="DSRM"/>
    <property type="match status" value="1"/>
</dbReference>
<feature type="region of interest" description="Disordered" evidence="2">
    <location>
        <begin position="117"/>
        <end position="173"/>
    </location>
</feature>
<gene>
    <name evidence="5" type="ORF">OSB1V03_LOCUS189</name>
</gene>
<feature type="region of interest" description="Disordered" evidence="2">
    <location>
        <begin position="429"/>
        <end position="473"/>
    </location>
</feature>
<accession>A0A7R9KAZ0</accession>
<dbReference type="GO" id="GO:0048024">
    <property type="term" value="P:regulation of mRNA splicing, via spliceosome"/>
    <property type="evidence" value="ECO:0007669"/>
    <property type="project" value="TreeGrafter"/>
</dbReference>
<evidence type="ECO:0008006" key="7">
    <source>
        <dbReference type="Google" id="ProtNLM"/>
    </source>
</evidence>
<evidence type="ECO:0000256" key="1">
    <source>
        <dbReference type="PROSITE-ProRule" id="PRU00266"/>
    </source>
</evidence>
<dbReference type="EMBL" id="OC854604">
    <property type="protein sequence ID" value="CAD7619689.1"/>
    <property type="molecule type" value="Genomic_DNA"/>
</dbReference>
<dbReference type="PANTHER" id="PTHR46528">
    <property type="entry name" value="PROTEIN SON"/>
    <property type="match status" value="1"/>
</dbReference>
<dbReference type="EMBL" id="CAJPIZ010000029">
    <property type="protein sequence ID" value="CAG2100119.1"/>
    <property type="molecule type" value="Genomic_DNA"/>
</dbReference>
<feature type="domain" description="DRBM" evidence="3">
    <location>
        <begin position="685"/>
        <end position="755"/>
    </location>
</feature>
<feature type="compositionally biased region" description="Basic residues" evidence="2">
    <location>
        <begin position="50"/>
        <end position="78"/>
    </location>
</feature>
<dbReference type="Pfam" id="PF01585">
    <property type="entry name" value="G-patch"/>
    <property type="match status" value="1"/>
</dbReference>
<dbReference type="SUPFAM" id="SSF54768">
    <property type="entry name" value="dsRNA-binding domain-like"/>
    <property type="match status" value="1"/>
</dbReference>
<protein>
    <recommendedName>
        <fullName evidence="7">Protein SON</fullName>
    </recommendedName>
</protein>
<feature type="compositionally biased region" description="Basic and acidic residues" evidence="2">
    <location>
        <begin position="118"/>
        <end position="132"/>
    </location>
</feature>
<dbReference type="InterPro" id="IPR032922">
    <property type="entry name" value="SON"/>
</dbReference>
<reference evidence="5" key="1">
    <citation type="submission" date="2020-11" db="EMBL/GenBank/DDBJ databases">
        <authorList>
            <person name="Tran Van P."/>
        </authorList>
    </citation>
    <scope>NUCLEOTIDE SEQUENCE</scope>
</reference>
<feature type="compositionally biased region" description="Basic and acidic residues" evidence="2">
    <location>
        <begin position="236"/>
        <end position="247"/>
    </location>
</feature>
<dbReference type="InterPro" id="IPR000467">
    <property type="entry name" value="G_patch_dom"/>
</dbReference>
<feature type="compositionally biased region" description="Acidic residues" evidence="2">
    <location>
        <begin position="26"/>
        <end position="44"/>
    </location>
</feature>
<dbReference type="PROSITE" id="PS50174">
    <property type="entry name" value="G_PATCH"/>
    <property type="match status" value="1"/>
</dbReference>
<evidence type="ECO:0000313" key="5">
    <source>
        <dbReference type="EMBL" id="CAD7619689.1"/>
    </source>
</evidence>
<evidence type="ECO:0000259" key="3">
    <source>
        <dbReference type="PROSITE" id="PS50137"/>
    </source>
</evidence>
<proteinExistence type="predicted"/>
<keyword evidence="1" id="KW-0694">RNA-binding</keyword>
<feature type="region of interest" description="Disordered" evidence="2">
    <location>
        <begin position="16"/>
        <end position="100"/>
    </location>
</feature>
<dbReference type="CDD" id="cd19870">
    <property type="entry name" value="DSRM_SON-like"/>
    <property type="match status" value="1"/>
</dbReference>
<dbReference type="InterPro" id="IPR014720">
    <property type="entry name" value="dsRBD_dom"/>
</dbReference>
<dbReference type="PROSITE" id="PS50137">
    <property type="entry name" value="DS_RBD"/>
    <property type="match status" value="1"/>
</dbReference>
<evidence type="ECO:0000256" key="2">
    <source>
        <dbReference type="SAM" id="MobiDB-lite"/>
    </source>
</evidence>
<dbReference type="GO" id="GO:0003723">
    <property type="term" value="F:RNA binding"/>
    <property type="evidence" value="ECO:0007669"/>
    <property type="project" value="UniProtKB-UniRule"/>
</dbReference>